<comment type="similarity">
    <text evidence="1">Belongs to the CBP3 family.</text>
</comment>
<sequence length="319" mass="35232">MASKSCVNCLRALQRQSRLVPRQTKPSIGRVFTTTSARSLEISKPQPNTTPSTSIPPVDPVSAEGGHKSALDIISKNAALSNRKIGGITETYTAYGATEELYKACAAQADYKIEQPTDSDVDVLKTEDGEDLGTGGGWWHNEAGLNPTFSTWSQVTMLHIYLLSARFRAFPPDVSKIWQQHLLDHFFYDMENKMVVNHGMHARGTRNRYLKDIFVQYRGINAAYDEGLAKNDAVLAGAVWRNVFKASEEVDIAILAQIVSFMRRTLNGLEKLEDIAVMMQSIDFGGPGSDKVMVAKKSKMLSAAFEKVEPAKATTPTRK</sequence>
<proteinExistence type="inferred from homology"/>
<name>A0A9P7YFB6_9HELO</name>
<dbReference type="AlphaFoldDB" id="A0A9P7YFB6"/>
<protein>
    <submittedName>
        <fullName evidence="4">Ubiquinol-cytochrome C chaperone-domain-containing protein</fullName>
    </submittedName>
</protein>
<dbReference type="EMBL" id="MU251568">
    <property type="protein sequence ID" value="KAG9232025.1"/>
    <property type="molecule type" value="Genomic_DNA"/>
</dbReference>
<evidence type="ECO:0000259" key="3">
    <source>
        <dbReference type="Pfam" id="PF03981"/>
    </source>
</evidence>
<accession>A0A9P7YFB6</accession>
<dbReference type="Proteomes" id="UP000824998">
    <property type="component" value="Unassembled WGS sequence"/>
</dbReference>
<comment type="caution">
    <text evidence="4">The sequence shown here is derived from an EMBL/GenBank/DDBJ whole genome shotgun (WGS) entry which is preliminary data.</text>
</comment>
<dbReference type="Pfam" id="PF03981">
    <property type="entry name" value="Ubiq_cyt_C_chap"/>
    <property type="match status" value="1"/>
</dbReference>
<evidence type="ECO:0000256" key="2">
    <source>
        <dbReference type="SAM" id="MobiDB-lite"/>
    </source>
</evidence>
<dbReference type="OrthoDB" id="10253878at2759"/>
<keyword evidence="5" id="KW-1185">Reference proteome</keyword>
<gene>
    <name evidence="4" type="ORF">BJ875DRAFT_467891</name>
</gene>
<dbReference type="GO" id="GO:0005739">
    <property type="term" value="C:mitochondrion"/>
    <property type="evidence" value="ECO:0007669"/>
    <property type="project" value="TreeGrafter"/>
</dbReference>
<feature type="domain" description="Ubiquinol-cytochrome c chaperone" evidence="3">
    <location>
        <begin position="142"/>
        <end position="280"/>
    </location>
</feature>
<dbReference type="InterPro" id="IPR021150">
    <property type="entry name" value="Ubiq_cyt_c_chap"/>
</dbReference>
<organism evidence="4 5">
    <name type="scientific">Amylocarpus encephaloides</name>
    <dbReference type="NCBI Taxonomy" id="45428"/>
    <lineage>
        <taxon>Eukaryota</taxon>
        <taxon>Fungi</taxon>
        <taxon>Dikarya</taxon>
        <taxon>Ascomycota</taxon>
        <taxon>Pezizomycotina</taxon>
        <taxon>Leotiomycetes</taxon>
        <taxon>Helotiales</taxon>
        <taxon>Helotiales incertae sedis</taxon>
        <taxon>Amylocarpus</taxon>
    </lineage>
</organism>
<feature type="compositionally biased region" description="Polar residues" evidence="2">
    <location>
        <begin position="45"/>
        <end position="55"/>
    </location>
</feature>
<reference evidence="4" key="1">
    <citation type="journal article" date="2021" name="IMA Fungus">
        <title>Genomic characterization of three marine fungi, including Emericellopsis atlantica sp. nov. with signatures of a generalist lifestyle and marine biomass degradation.</title>
        <authorList>
            <person name="Hagestad O.C."/>
            <person name="Hou L."/>
            <person name="Andersen J.H."/>
            <person name="Hansen E.H."/>
            <person name="Altermark B."/>
            <person name="Li C."/>
            <person name="Kuhnert E."/>
            <person name="Cox R.J."/>
            <person name="Crous P.W."/>
            <person name="Spatafora J.W."/>
            <person name="Lail K."/>
            <person name="Amirebrahimi M."/>
            <person name="Lipzen A."/>
            <person name="Pangilinan J."/>
            <person name="Andreopoulos W."/>
            <person name="Hayes R.D."/>
            <person name="Ng V."/>
            <person name="Grigoriev I.V."/>
            <person name="Jackson S.A."/>
            <person name="Sutton T.D.S."/>
            <person name="Dobson A.D.W."/>
            <person name="Rama T."/>
        </authorList>
    </citation>
    <scope>NUCLEOTIDE SEQUENCE</scope>
    <source>
        <strain evidence="4">TRa018bII</strain>
    </source>
</reference>
<evidence type="ECO:0000313" key="5">
    <source>
        <dbReference type="Proteomes" id="UP000824998"/>
    </source>
</evidence>
<evidence type="ECO:0000256" key="1">
    <source>
        <dbReference type="ARBA" id="ARBA00006407"/>
    </source>
</evidence>
<feature type="region of interest" description="Disordered" evidence="2">
    <location>
        <begin position="36"/>
        <end position="66"/>
    </location>
</feature>
<dbReference type="PANTHER" id="PTHR12184:SF1">
    <property type="entry name" value="UBIQUINOL-CYTOCHROME-C REDUCTASE COMPLEX ASSEMBLY FACTOR 1"/>
    <property type="match status" value="1"/>
</dbReference>
<evidence type="ECO:0000313" key="4">
    <source>
        <dbReference type="EMBL" id="KAG9232025.1"/>
    </source>
</evidence>
<dbReference type="InterPro" id="IPR007129">
    <property type="entry name" value="Ubiqinol_cyt_c_chaperone_CPB3"/>
</dbReference>
<dbReference type="PANTHER" id="PTHR12184">
    <property type="entry name" value="UBIQUINOL-CYTOCHROME C REDUCTASE COMPLEX ASSEMBLY FACTOR 1 FAMILY MEMBER"/>
    <property type="match status" value="1"/>
</dbReference>
<dbReference type="GO" id="GO:0034551">
    <property type="term" value="P:mitochondrial respiratory chain complex III assembly"/>
    <property type="evidence" value="ECO:0007669"/>
    <property type="project" value="TreeGrafter"/>
</dbReference>